<dbReference type="RefSeq" id="WP_379951131.1">
    <property type="nucleotide sequence ID" value="NZ_JBHMAF010000171.1"/>
</dbReference>
<dbReference type="InterPro" id="IPR049293">
    <property type="entry name" value="DUF6843"/>
</dbReference>
<accession>A0ABV5WKH8</accession>
<protein>
    <submittedName>
        <fullName evidence="2">DUF6843 domain-containing protein</fullName>
    </submittedName>
</protein>
<keyword evidence="3" id="KW-1185">Reference proteome</keyword>
<feature type="domain" description="DUF6843" evidence="1">
    <location>
        <begin position="9"/>
        <end position="94"/>
    </location>
</feature>
<proteinExistence type="predicted"/>
<evidence type="ECO:0000259" key="1">
    <source>
        <dbReference type="Pfam" id="PF20862"/>
    </source>
</evidence>
<dbReference type="Pfam" id="PF20862">
    <property type="entry name" value="DUF6843"/>
    <property type="match status" value="1"/>
</dbReference>
<sequence>MCLSFYNVKGASEVHTINDKGYFVTSTSNMDYGTVTDKYYYIDKSGKRTKINSSCIRGMGTGSTERYGGGNSEKKIEIHYTGIEVRTKGCSKEFTVSSSGMDSADTECALKEILLQYYNITE</sequence>
<dbReference type="Proteomes" id="UP001589609">
    <property type="component" value="Unassembled WGS sequence"/>
</dbReference>
<evidence type="ECO:0000313" key="3">
    <source>
        <dbReference type="Proteomes" id="UP001589609"/>
    </source>
</evidence>
<evidence type="ECO:0000313" key="2">
    <source>
        <dbReference type="EMBL" id="MFB9760850.1"/>
    </source>
</evidence>
<gene>
    <name evidence="2" type="ORF">ACFFMS_21490</name>
</gene>
<name>A0ABV5WKH8_9BACI</name>
<comment type="caution">
    <text evidence="2">The sequence shown here is derived from an EMBL/GenBank/DDBJ whole genome shotgun (WGS) entry which is preliminary data.</text>
</comment>
<reference evidence="2 3" key="1">
    <citation type="submission" date="2024-09" db="EMBL/GenBank/DDBJ databases">
        <authorList>
            <person name="Sun Q."/>
            <person name="Mori K."/>
        </authorList>
    </citation>
    <scope>NUCLEOTIDE SEQUENCE [LARGE SCALE GENOMIC DNA]</scope>
    <source>
        <strain evidence="2 3">JCM 11201</strain>
    </source>
</reference>
<dbReference type="EMBL" id="JBHMAF010000171">
    <property type="protein sequence ID" value="MFB9760850.1"/>
    <property type="molecule type" value="Genomic_DNA"/>
</dbReference>
<organism evidence="2 3">
    <name type="scientific">Ectobacillus funiculus</name>
    <dbReference type="NCBI Taxonomy" id="137993"/>
    <lineage>
        <taxon>Bacteria</taxon>
        <taxon>Bacillati</taxon>
        <taxon>Bacillota</taxon>
        <taxon>Bacilli</taxon>
        <taxon>Bacillales</taxon>
        <taxon>Bacillaceae</taxon>
        <taxon>Ectobacillus</taxon>
    </lineage>
</organism>